<proteinExistence type="inferred from homology"/>
<dbReference type="Gene3D" id="2.30.31.20">
    <property type="entry name" value="Sporulation-specific cell division protein SsgB"/>
    <property type="match status" value="1"/>
</dbReference>
<keyword evidence="5" id="KW-0717">Septation</keyword>
<dbReference type="RefSeq" id="WP_191897962.1">
    <property type="nucleotide sequence ID" value="NZ_BMQD01000029.1"/>
</dbReference>
<dbReference type="InterPro" id="IPR006776">
    <property type="entry name" value="SsgB"/>
</dbReference>
<protein>
    <recommendedName>
        <fullName evidence="9">SsgA family sporulation/cell division regulator</fullName>
    </recommendedName>
</protein>
<evidence type="ECO:0000256" key="3">
    <source>
        <dbReference type="ARBA" id="ARBA00022618"/>
    </source>
</evidence>
<dbReference type="GO" id="GO:0030428">
    <property type="term" value="C:cell septum"/>
    <property type="evidence" value="ECO:0007669"/>
    <property type="project" value="UniProtKB-SubCell"/>
</dbReference>
<keyword evidence="6" id="KW-0131">Cell cycle</keyword>
<comment type="subcellular location">
    <subcellularLocation>
        <location evidence="1">Cell septum</location>
    </subcellularLocation>
</comment>
<organism evidence="7 8">
    <name type="scientific">Planomonospora parontospora</name>
    <dbReference type="NCBI Taxonomy" id="58119"/>
    <lineage>
        <taxon>Bacteria</taxon>
        <taxon>Bacillati</taxon>
        <taxon>Actinomycetota</taxon>
        <taxon>Actinomycetes</taxon>
        <taxon>Streptosporangiales</taxon>
        <taxon>Streptosporangiaceae</taxon>
        <taxon>Planomonospora</taxon>
    </lineage>
</organism>
<evidence type="ECO:0000256" key="2">
    <source>
        <dbReference type="ARBA" id="ARBA00009323"/>
    </source>
</evidence>
<keyword evidence="4" id="KW-0749">Sporulation</keyword>
<comment type="caution">
    <text evidence="7">The sequence shown here is derived from an EMBL/GenBank/DDBJ whole genome shotgun (WGS) entry which is preliminary data.</text>
</comment>
<dbReference type="Proteomes" id="UP000627984">
    <property type="component" value="Unassembled WGS sequence"/>
</dbReference>
<evidence type="ECO:0000313" key="8">
    <source>
        <dbReference type="Proteomes" id="UP000627984"/>
    </source>
</evidence>
<dbReference type="GO" id="GO:0000917">
    <property type="term" value="P:division septum assembly"/>
    <property type="evidence" value="ECO:0007669"/>
    <property type="project" value="UniProtKB-KW"/>
</dbReference>
<reference evidence="7" key="2">
    <citation type="submission" date="2022-09" db="EMBL/GenBank/DDBJ databases">
        <authorList>
            <person name="Sun Q."/>
            <person name="Ohkuma M."/>
        </authorList>
    </citation>
    <scope>NUCLEOTIDE SEQUENCE</scope>
    <source>
        <strain evidence="7">JCM 3093</strain>
    </source>
</reference>
<evidence type="ECO:0008006" key="9">
    <source>
        <dbReference type="Google" id="ProtNLM"/>
    </source>
</evidence>
<evidence type="ECO:0000256" key="1">
    <source>
        <dbReference type="ARBA" id="ARBA00004431"/>
    </source>
</evidence>
<evidence type="ECO:0000256" key="5">
    <source>
        <dbReference type="ARBA" id="ARBA00023210"/>
    </source>
</evidence>
<sequence>MSTSRIRTTLQVCIADQPNRVFKALAVYELTDPYAVHIDFPPPPGSRDNVWTFARSLLAQALCPARRGVVGEGDIRFAEAEATDYLAIILHPGTPAACRLYARRDELTSFLSQTYRRVPAGSETDWVDGDWDRALVGLVRKMRRDAA</sequence>
<keyword evidence="3" id="KW-0132">Cell division</keyword>
<dbReference type="EMBL" id="BMQD01000029">
    <property type="protein sequence ID" value="GGK94241.1"/>
    <property type="molecule type" value="Genomic_DNA"/>
</dbReference>
<comment type="similarity">
    <text evidence="2">Belongs to the SsgA family.</text>
</comment>
<evidence type="ECO:0000313" key="7">
    <source>
        <dbReference type="EMBL" id="GGK94241.1"/>
    </source>
</evidence>
<accession>A0AA37F7M6</accession>
<name>A0AA37F7M6_9ACTN</name>
<dbReference type="GO" id="GO:0030435">
    <property type="term" value="P:sporulation resulting in formation of a cellular spore"/>
    <property type="evidence" value="ECO:0007669"/>
    <property type="project" value="UniProtKB-KW"/>
</dbReference>
<dbReference type="InterPro" id="IPR038658">
    <property type="entry name" value="SsgB_sf"/>
</dbReference>
<evidence type="ECO:0000256" key="6">
    <source>
        <dbReference type="ARBA" id="ARBA00023306"/>
    </source>
</evidence>
<dbReference type="Pfam" id="PF04686">
    <property type="entry name" value="SsgA"/>
    <property type="match status" value="1"/>
</dbReference>
<reference evidence="7" key="1">
    <citation type="journal article" date="2014" name="Int. J. Syst. Evol. Microbiol.">
        <title>Complete genome sequence of Corynebacterium casei LMG S-19264T (=DSM 44701T), isolated from a smear-ripened cheese.</title>
        <authorList>
            <consortium name="US DOE Joint Genome Institute (JGI-PGF)"/>
            <person name="Walter F."/>
            <person name="Albersmeier A."/>
            <person name="Kalinowski J."/>
            <person name="Ruckert C."/>
        </authorList>
    </citation>
    <scope>NUCLEOTIDE SEQUENCE</scope>
    <source>
        <strain evidence="7">JCM 3093</strain>
    </source>
</reference>
<gene>
    <name evidence="7" type="ORF">GCM10010126_62030</name>
</gene>
<dbReference type="AlphaFoldDB" id="A0AA37F7M6"/>
<evidence type="ECO:0000256" key="4">
    <source>
        <dbReference type="ARBA" id="ARBA00022969"/>
    </source>
</evidence>